<dbReference type="PROSITE" id="PS50801">
    <property type="entry name" value="STAS"/>
    <property type="match status" value="1"/>
</dbReference>
<evidence type="ECO:0000259" key="3">
    <source>
        <dbReference type="PROSITE" id="PS50801"/>
    </source>
</evidence>
<dbReference type="CDD" id="cd07043">
    <property type="entry name" value="STAS_anti-anti-sigma_factors"/>
    <property type="match status" value="1"/>
</dbReference>
<dbReference type="EMBL" id="LT598496">
    <property type="protein sequence ID" value="SBV26889.1"/>
    <property type="molecule type" value="Genomic_DNA"/>
</dbReference>
<protein>
    <recommendedName>
        <fullName evidence="2">Anti-sigma factor antagonist</fullName>
    </recommendedName>
</protein>
<gene>
    <name evidence="4" type="ORF">GA0070620_2386</name>
</gene>
<sequence>MPLTLSSRRADGAVTVAVGGEVDLSNAQDLADEITAAVESDATEIIVDLGEVTFLDSAGINVLLKGRRIADDRGRTYRVTEARGMVRQLLRMTGVWEHLSRTAGG</sequence>
<dbReference type="InterPro" id="IPR002645">
    <property type="entry name" value="STAS_dom"/>
</dbReference>
<dbReference type="AlphaFoldDB" id="A0A1C3N2U8"/>
<dbReference type="RefSeq" id="WP_157741597.1">
    <property type="nucleotide sequence ID" value="NZ_JBHRWG010000003.1"/>
</dbReference>
<dbReference type="Pfam" id="PF13466">
    <property type="entry name" value="STAS_2"/>
    <property type="match status" value="1"/>
</dbReference>
<reference evidence="5" key="1">
    <citation type="submission" date="2016-06" db="EMBL/GenBank/DDBJ databases">
        <authorList>
            <person name="Varghese N."/>
        </authorList>
    </citation>
    <scope>NUCLEOTIDE SEQUENCE [LARGE SCALE GENOMIC DNA]</scope>
    <source>
        <strain evidence="5">DSM 45344</strain>
    </source>
</reference>
<dbReference type="GO" id="GO:0043856">
    <property type="term" value="F:anti-sigma factor antagonist activity"/>
    <property type="evidence" value="ECO:0007669"/>
    <property type="project" value="InterPro"/>
</dbReference>
<dbReference type="STRING" id="307121.GA0070620_2386"/>
<dbReference type="InterPro" id="IPR036513">
    <property type="entry name" value="STAS_dom_sf"/>
</dbReference>
<comment type="similarity">
    <text evidence="1 2">Belongs to the anti-sigma-factor antagonist family.</text>
</comment>
<organism evidence="4 5">
    <name type="scientific">Micromonospora krabiensis</name>
    <dbReference type="NCBI Taxonomy" id="307121"/>
    <lineage>
        <taxon>Bacteria</taxon>
        <taxon>Bacillati</taxon>
        <taxon>Actinomycetota</taxon>
        <taxon>Actinomycetes</taxon>
        <taxon>Micromonosporales</taxon>
        <taxon>Micromonosporaceae</taxon>
        <taxon>Micromonospora</taxon>
    </lineage>
</organism>
<name>A0A1C3N2U8_9ACTN</name>
<keyword evidence="5" id="KW-1185">Reference proteome</keyword>
<feature type="domain" description="STAS" evidence="3">
    <location>
        <begin position="3"/>
        <end position="105"/>
    </location>
</feature>
<dbReference type="SUPFAM" id="SSF52091">
    <property type="entry name" value="SpoIIaa-like"/>
    <property type="match status" value="1"/>
</dbReference>
<dbReference type="Proteomes" id="UP000199393">
    <property type="component" value="Chromosome I"/>
</dbReference>
<accession>A0A1C3N2U8</accession>
<dbReference type="Gene3D" id="3.30.750.24">
    <property type="entry name" value="STAS domain"/>
    <property type="match status" value="1"/>
</dbReference>
<dbReference type="NCBIfam" id="TIGR00377">
    <property type="entry name" value="ant_ant_sig"/>
    <property type="match status" value="1"/>
</dbReference>
<dbReference type="InterPro" id="IPR058548">
    <property type="entry name" value="MlaB-like_STAS"/>
</dbReference>
<dbReference type="InterPro" id="IPR003658">
    <property type="entry name" value="Anti-sigma_ant"/>
</dbReference>
<dbReference type="PANTHER" id="PTHR33495">
    <property type="entry name" value="ANTI-SIGMA FACTOR ANTAGONIST TM_1081-RELATED-RELATED"/>
    <property type="match status" value="1"/>
</dbReference>
<evidence type="ECO:0000313" key="4">
    <source>
        <dbReference type="EMBL" id="SBV26889.1"/>
    </source>
</evidence>
<dbReference type="OrthoDB" id="3387413at2"/>
<evidence type="ECO:0000256" key="1">
    <source>
        <dbReference type="ARBA" id="ARBA00009013"/>
    </source>
</evidence>
<evidence type="ECO:0000313" key="5">
    <source>
        <dbReference type="Proteomes" id="UP000199393"/>
    </source>
</evidence>
<evidence type="ECO:0000256" key="2">
    <source>
        <dbReference type="RuleBase" id="RU003749"/>
    </source>
</evidence>
<proteinExistence type="inferred from homology"/>
<dbReference type="PANTHER" id="PTHR33495:SF2">
    <property type="entry name" value="ANTI-SIGMA FACTOR ANTAGONIST TM_1081-RELATED"/>
    <property type="match status" value="1"/>
</dbReference>